<name>A0ABM1VPB2_APLCA</name>
<keyword evidence="1" id="KW-1185">Reference proteome</keyword>
<organism evidence="1 2">
    <name type="scientific">Aplysia californica</name>
    <name type="common">California sea hare</name>
    <dbReference type="NCBI Taxonomy" id="6500"/>
    <lineage>
        <taxon>Eukaryota</taxon>
        <taxon>Metazoa</taxon>
        <taxon>Spiralia</taxon>
        <taxon>Lophotrochozoa</taxon>
        <taxon>Mollusca</taxon>
        <taxon>Gastropoda</taxon>
        <taxon>Heterobranchia</taxon>
        <taxon>Euthyneura</taxon>
        <taxon>Tectipleura</taxon>
        <taxon>Aplysiida</taxon>
        <taxon>Aplysioidea</taxon>
        <taxon>Aplysiidae</taxon>
        <taxon>Aplysia</taxon>
    </lineage>
</organism>
<accession>A0ABM1VPB2</accession>
<dbReference type="GeneID" id="101861940"/>
<gene>
    <name evidence="2" type="primary">LOC101861940</name>
</gene>
<evidence type="ECO:0000313" key="2">
    <source>
        <dbReference type="RefSeq" id="XP_035824254.1"/>
    </source>
</evidence>
<evidence type="ECO:0000313" key="1">
    <source>
        <dbReference type="Proteomes" id="UP000694888"/>
    </source>
</evidence>
<sequence>MAKSAAPTLADLNAKQKQLENIIKSMNTQIMQAQLFLEERIRSDGASGIKAVRLYHEGTSAFFEDNHIGNGALSMHDHANYDRTVGLGEFIAVMNGVEFRTRHNDYKLRMPLKRGKYLDTEYIPFPPVPPSVLKQGSVPKQVAEMQEYFRAFRDQNVTHRDYRNYFKANLCVAEGSWTLNTNTLSEPFQSDRHHIDATSWQDLQDKVRFTSYTGTKSRLENFSWLPTKFYGQENGVPKVAQWTYRIICNPIRYVIKAKHPDLVLPATRRPGSPAEPLADRRSDQEIKSRQVQAQRVRHGEYRFLHRLFHRVSYAIPLEIVYMTPLLSWNPYHVAYTDITPSPQAAAVTANGRYGGFDKRTAFNGTNKSVFYRVSGVPSVYIQFYYSTESEGPRVKNRVKLIPNLAVHHVSFLSPVFSRTPEEFYATGKVEADKADTARGSVGVLDKQGNVHRVAGSGVRVITPSIGGNVGQVRTRYPIFPVHAEGSSTGIELSVRIFCLKTEHVQVK</sequence>
<proteinExistence type="predicted"/>
<reference evidence="2" key="1">
    <citation type="submission" date="2025-08" db="UniProtKB">
        <authorList>
            <consortium name="RefSeq"/>
        </authorList>
    </citation>
    <scope>IDENTIFICATION</scope>
</reference>
<dbReference type="Proteomes" id="UP000694888">
    <property type="component" value="Unplaced"/>
</dbReference>
<protein>
    <submittedName>
        <fullName evidence="2">Uncharacterized protein LOC101861940</fullName>
    </submittedName>
</protein>
<dbReference type="RefSeq" id="XP_035824254.1">
    <property type="nucleotide sequence ID" value="XM_035968361.1"/>
</dbReference>